<reference evidence="3 4" key="1">
    <citation type="submission" date="2009-01" db="EMBL/GenBank/DDBJ databases">
        <authorList>
            <person name="Fulton L."/>
            <person name="Clifton S."/>
            <person name="Fulton B."/>
            <person name="Xu J."/>
            <person name="Minx P."/>
            <person name="Pepin K.H."/>
            <person name="Johnson M."/>
            <person name="Bhonagiri V."/>
            <person name="Nash W.E."/>
            <person name="Mardis E.R."/>
            <person name="Wilson R.K."/>
        </authorList>
    </citation>
    <scope>NUCLEOTIDE SEQUENCE [LARGE SCALE GENOMIC DNA]</scope>
    <source>
        <strain evidence="3 4">DSM 5476</strain>
    </source>
</reference>
<name>C0E862_9FIRM</name>
<dbReference type="PANTHER" id="PTHR12835">
    <property type="entry name" value="BIOTIN PROTEIN LIGASE"/>
    <property type="match status" value="1"/>
</dbReference>
<protein>
    <submittedName>
        <fullName evidence="3">Biotin--[acetyl-CoA-carboxylase] ligase</fullName>
        <ecNumber evidence="3">6.3.4.15</ecNumber>
    </submittedName>
</protein>
<dbReference type="SUPFAM" id="SSF55681">
    <property type="entry name" value="Class II aaRS and biotin synthetases"/>
    <property type="match status" value="1"/>
</dbReference>
<dbReference type="PANTHER" id="PTHR12835:SF5">
    <property type="entry name" value="BIOTIN--PROTEIN LIGASE"/>
    <property type="match status" value="1"/>
</dbReference>
<dbReference type="InterPro" id="IPR045864">
    <property type="entry name" value="aa-tRNA-synth_II/BPL/LPL"/>
</dbReference>
<dbReference type="EMBL" id="ACEC01000002">
    <property type="protein sequence ID" value="EEG32296.1"/>
    <property type="molecule type" value="Genomic_DNA"/>
</dbReference>
<dbReference type="NCBIfam" id="TIGR00121">
    <property type="entry name" value="birA_ligase"/>
    <property type="match status" value="1"/>
</dbReference>
<dbReference type="GO" id="GO:0005737">
    <property type="term" value="C:cytoplasm"/>
    <property type="evidence" value="ECO:0007669"/>
    <property type="project" value="TreeGrafter"/>
</dbReference>
<proteinExistence type="predicted"/>
<organism evidence="3 4">
    <name type="scientific">[Clostridium] methylpentosum DSM 5476</name>
    <dbReference type="NCBI Taxonomy" id="537013"/>
    <lineage>
        <taxon>Bacteria</taxon>
        <taxon>Bacillati</taxon>
        <taxon>Bacillota</taxon>
        <taxon>Clostridia</taxon>
        <taxon>Eubacteriales</taxon>
        <taxon>Oscillospiraceae</taxon>
        <taxon>Oscillospiraceae incertae sedis</taxon>
    </lineage>
</organism>
<dbReference type="InterPro" id="IPR004408">
    <property type="entry name" value="Biotin_CoA_COase_ligase"/>
</dbReference>
<dbReference type="CDD" id="cd16442">
    <property type="entry name" value="BPL"/>
    <property type="match status" value="1"/>
</dbReference>
<dbReference type="GO" id="GO:0004077">
    <property type="term" value="F:biotin--[biotin carboxyl-carrier protein] ligase activity"/>
    <property type="evidence" value="ECO:0007669"/>
    <property type="project" value="UniProtKB-EC"/>
</dbReference>
<comment type="caution">
    <text evidence="3">The sequence shown here is derived from an EMBL/GenBank/DDBJ whole genome shotgun (WGS) entry which is preliminary data.</text>
</comment>
<dbReference type="GO" id="GO:0016740">
    <property type="term" value="F:transferase activity"/>
    <property type="evidence" value="ECO:0007669"/>
    <property type="project" value="UniProtKB-ARBA"/>
</dbReference>
<dbReference type="EC" id="6.3.4.15" evidence="3"/>
<accession>C0E862</accession>
<dbReference type="InterPro" id="IPR004143">
    <property type="entry name" value="BPL_LPL_catalytic"/>
</dbReference>
<dbReference type="GO" id="GO:0009249">
    <property type="term" value="P:protein lipoylation"/>
    <property type="evidence" value="ECO:0007669"/>
    <property type="project" value="UniProtKB-ARBA"/>
</dbReference>
<dbReference type="HOGENOM" id="CLU_051096_3_0_9"/>
<gene>
    <name evidence="3" type="ORF">CLOSTMETH_00034</name>
</gene>
<reference evidence="3 4" key="2">
    <citation type="submission" date="2009-02" db="EMBL/GenBank/DDBJ databases">
        <title>Draft genome sequence of Clostridium methylpentosum (DSM 5476).</title>
        <authorList>
            <person name="Sudarsanam P."/>
            <person name="Ley R."/>
            <person name="Guruge J."/>
            <person name="Turnbaugh P.J."/>
            <person name="Mahowald M."/>
            <person name="Liep D."/>
            <person name="Gordon J."/>
        </authorList>
    </citation>
    <scope>NUCLEOTIDE SEQUENCE [LARGE SCALE GENOMIC DNA]</scope>
    <source>
        <strain evidence="3 4">DSM 5476</strain>
    </source>
</reference>
<dbReference type="STRING" id="537013.CLOSTMETH_00034"/>
<evidence type="ECO:0000256" key="1">
    <source>
        <dbReference type="ARBA" id="ARBA00022598"/>
    </source>
</evidence>
<dbReference type="Pfam" id="PF03099">
    <property type="entry name" value="BPL_LplA_LipB"/>
    <property type="match status" value="1"/>
</dbReference>
<dbReference type="eggNOG" id="COG0340">
    <property type="taxonomic scope" value="Bacteria"/>
</dbReference>
<feature type="domain" description="BPL/LPL catalytic" evidence="2">
    <location>
        <begin position="3"/>
        <end position="187"/>
    </location>
</feature>
<dbReference type="Gene3D" id="3.30.930.10">
    <property type="entry name" value="Bira Bifunctional Protein, Domain 2"/>
    <property type="match status" value="1"/>
</dbReference>
<sequence length="256" mass="27955">MSSIELKTRWLGRTFQAFDSLPSTNDTCKEQIESLPHGAAITARAQYCGKGTKGRQWANQPGQAVFLSFVLKGVRLESLTLLPLLCGLAEVKALSELGIKAGIKWPNDIVLNGKKISGILCESVIFGGRIDVVCGIGVNVQQTPEQFVQSELPYAGSILSETGRLLALDSVINALLNKFEVIYEEYLSTGFDQLKGRYEKHCVTLHKQVRVLNEGREQTAFAEGIAADGRLICSVDGKQTLIDHGEASVRGLWGYI</sequence>
<dbReference type="PROSITE" id="PS51733">
    <property type="entry name" value="BPL_LPL_CATALYTIC"/>
    <property type="match status" value="1"/>
</dbReference>
<evidence type="ECO:0000313" key="3">
    <source>
        <dbReference type="EMBL" id="EEG32296.1"/>
    </source>
</evidence>
<evidence type="ECO:0000313" key="4">
    <source>
        <dbReference type="Proteomes" id="UP000003340"/>
    </source>
</evidence>
<dbReference type="AlphaFoldDB" id="C0E862"/>
<evidence type="ECO:0000259" key="2">
    <source>
        <dbReference type="PROSITE" id="PS51733"/>
    </source>
</evidence>
<dbReference type="Proteomes" id="UP000003340">
    <property type="component" value="Unassembled WGS sequence"/>
</dbReference>
<dbReference type="Gene3D" id="2.30.30.100">
    <property type="match status" value="1"/>
</dbReference>
<keyword evidence="1 3" id="KW-0436">Ligase</keyword>
<keyword evidence="4" id="KW-1185">Reference proteome</keyword>